<dbReference type="InterPro" id="IPR050832">
    <property type="entry name" value="Bact_Acetyltransf"/>
</dbReference>
<sequence length="152" mass="16063">MTARIRPVAPADLPALAGMVAALAAHHGEVAEATPDALGRHLFAPQAAAWLAVLLAEEDGGPLGYAVLFRFFPVQTGETSVILEHLYVAPAVRGRGIGRALLQAAAEQGRAWGCADLRVAARTDNAAAQRFYERQGLQGRPRSGIAYRMPLG</sequence>
<evidence type="ECO:0000256" key="2">
    <source>
        <dbReference type="ARBA" id="ARBA00023315"/>
    </source>
</evidence>
<dbReference type="CDD" id="cd04301">
    <property type="entry name" value="NAT_SF"/>
    <property type="match status" value="1"/>
</dbReference>
<evidence type="ECO:0000313" key="5">
    <source>
        <dbReference type="Proteomes" id="UP000697995"/>
    </source>
</evidence>
<dbReference type="InterPro" id="IPR000182">
    <property type="entry name" value="GNAT_dom"/>
</dbReference>
<dbReference type="PANTHER" id="PTHR43877">
    <property type="entry name" value="AMINOALKYLPHOSPHONATE N-ACETYLTRANSFERASE-RELATED-RELATED"/>
    <property type="match status" value="1"/>
</dbReference>
<dbReference type="Pfam" id="PF00583">
    <property type="entry name" value="Acetyltransf_1"/>
    <property type="match status" value="1"/>
</dbReference>
<keyword evidence="2" id="KW-0012">Acyltransferase</keyword>
<comment type="caution">
    <text evidence="4">The sequence shown here is derived from an EMBL/GenBank/DDBJ whole genome shotgun (WGS) entry which is preliminary data.</text>
</comment>
<proteinExistence type="predicted"/>
<organism evidence="4 5">
    <name type="scientific">Paracraurococcus ruber</name>
    <dbReference type="NCBI Taxonomy" id="77675"/>
    <lineage>
        <taxon>Bacteria</taxon>
        <taxon>Pseudomonadati</taxon>
        <taxon>Pseudomonadota</taxon>
        <taxon>Alphaproteobacteria</taxon>
        <taxon>Acetobacterales</taxon>
        <taxon>Roseomonadaceae</taxon>
        <taxon>Paracraurococcus</taxon>
    </lineage>
</organism>
<protein>
    <recommendedName>
        <fullName evidence="3">N-acetyltransferase domain-containing protein</fullName>
    </recommendedName>
</protein>
<evidence type="ECO:0000313" key="4">
    <source>
        <dbReference type="EMBL" id="MBK1658024.1"/>
    </source>
</evidence>
<gene>
    <name evidence="4" type="ORF">CKO45_07250</name>
</gene>
<evidence type="ECO:0000256" key="1">
    <source>
        <dbReference type="ARBA" id="ARBA00022679"/>
    </source>
</evidence>
<accession>A0ABS1CWD5</accession>
<reference evidence="4 5" key="1">
    <citation type="journal article" date="2020" name="Microorganisms">
        <title>Osmotic Adaptation and Compatible Solute Biosynthesis of Phototrophic Bacteria as Revealed from Genome Analyses.</title>
        <authorList>
            <person name="Imhoff J.F."/>
            <person name="Rahn T."/>
            <person name="Kunzel S."/>
            <person name="Keller A."/>
            <person name="Neulinger S.C."/>
        </authorList>
    </citation>
    <scope>NUCLEOTIDE SEQUENCE [LARGE SCALE GENOMIC DNA]</scope>
    <source>
        <strain evidence="4 5">DSM 15382</strain>
    </source>
</reference>
<feature type="domain" description="N-acetyltransferase" evidence="3">
    <location>
        <begin position="3"/>
        <end position="152"/>
    </location>
</feature>
<keyword evidence="1" id="KW-0808">Transferase</keyword>
<dbReference type="EMBL" id="NRSG01000036">
    <property type="protein sequence ID" value="MBK1658024.1"/>
    <property type="molecule type" value="Genomic_DNA"/>
</dbReference>
<dbReference type="SUPFAM" id="SSF55729">
    <property type="entry name" value="Acyl-CoA N-acyltransferases (Nat)"/>
    <property type="match status" value="1"/>
</dbReference>
<dbReference type="InterPro" id="IPR016181">
    <property type="entry name" value="Acyl_CoA_acyltransferase"/>
</dbReference>
<dbReference type="Gene3D" id="3.40.630.30">
    <property type="match status" value="1"/>
</dbReference>
<keyword evidence="5" id="KW-1185">Reference proteome</keyword>
<dbReference type="Proteomes" id="UP000697995">
    <property type="component" value="Unassembled WGS sequence"/>
</dbReference>
<name>A0ABS1CWD5_9PROT</name>
<dbReference type="PROSITE" id="PS51186">
    <property type="entry name" value="GNAT"/>
    <property type="match status" value="1"/>
</dbReference>
<evidence type="ECO:0000259" key="3">
    <source>
        <dbReference type="PROSITE" id="PS51186"/>
    </source>
</evidence>
<dbReference type="RefSeq" id="WP_133219441.1">
    <property type="nucleotide sequence ID" value="NZ_NRSG01000036.1"/>
</dbReference>